<dbReference type="Proteomes" id="UP001228690">
    <property type="component" value="Chromosome"/>
</dbReference>
<gene>
    <name evidence="1" type="ORF">P0082_11330</name>
</gene>
<sequence>MGNDPKIKEAEEDFEKNSEKYAGEYDENLFLKAVLLRALDPPEAPKESE</sequence>
<organism evidence="1 2">
    <name type="scientific">Candidatus Haliotispira prima</name>
    <dbReference type="NCBI Taxonomy" id="3034016"/>
    <lineage>
        <taxon>Bacteria</taxon>
        <taxon>Pseudomonadati</taxon>
        <taxon>Spirochaetota</taxon>
        <taxon>Spirochaetia</taxon>
        <taxon>Spirochaetales</taxon>
        <taxon>Spirochaetaceae</taxon>
        <taxon>Candidatus Haliotispira</taxon>
    </lineage>
</organism>
<reference evidence="1 2" key="1">
    <citation type="submission" date="2023-04" db="EMBL/GenBank/DDBJ databases">
        <title>Spirochaete genome identified in red abalone sample constitutes a novel genus.</title>
        <authorList>
            <person name="Sharma S.P."/>
            <person name="Purcell C.M."/>
            <person name="Hyde J.R."/>
            <person name="Severin A.J."/>
        </authorList>
    </citation>
    <scope>NUCLEOTIDE SEQUENCE [LARGE SCALE GENOMIC DNA]</scope>
    <source>
        <strain evidence="1 2">SP-2023</strain>
    </source>
</reference>
<evidence type="ECO:0000313" key="2">
    <source>
        <dbReference type="Proteomes" id="UP001228690"/>
    </source>
</evidence>
<evidence type="ECO:0000313" key="1">
    <source>
        <dbReference type="EMBL" id="WGK69058.1"/>
    </source>
</evidence>
<dbReference type="RefSeq" id="WP_326927246.1">
    <property type="nucleotide sequence ID" value="NZ_CP123443.1"/>
</dbReference>
<protein>
    <submittedName>
        <fullName evidence="1">Uncharacterized protein</fullName>
    </submittedName>
</protein>
<dbReference type="EMBL" id="CP123443">
    <property type="protein sequence ID" value="WGK69058.1"/>
    <property type="molecule type" value="Genomic_DNA"/>
</dbReference>
<keyword evidence="2" id="KW-1185">Reference proteome</keyword>
<accession>A0ABY8MIM8</accession>
<name>A0ABY8MIM8_9SPIO</name>
<proteinExistence type="predicted"/>